<organism evidence="1 2">
    <name type="scientific">Cephus cinctus</name>
    <name type="common">Wheat stem sawfly</name>
    <dbReference type="NCBI Taxonomy" id="211228"/>
    <lineage>
        <taxon>Eukaryota</taxon>
        <taxon>Metazoa</taxon>
        <taxon>Ecdysozoa</taxon>
        <taxon>Arthropoda</taxon>
        <taxon>Hexapoda</taxon>
        <taxon>Insecta</taxon>
        <taxon>Pterygota</taxon>
        <taxon>Neoptera</taxon>
        <taxon>Endopterygota</taxon>
        <taxon>Hymenoptera</taxon>
        <taxon>Cephoidea</taxon>
        <taxon>Cephidae</taxon>
        <taxon>Cephus</taxon>
    </lineage>
</organism>
<dbReference type="GeneID" id="107273069"/>
<dbReference type="KEGG" id="ccin:107273069"/>
<evidence type="ECO:0000313" key="2">
    <source>
        <dbReference type="RefSeq" id="XP_015606355.1"/>
    </source>
</evidence>
<proteinExistence type="predicted"/>
<evidence type="ECO:0000313" key="1">
    <source>
        <dbReference type="Proteomes" id="UP000694920"/>
    </source>
</evidence>
<protein>
    <submittedName>
        <fullName evidence="2">Uncharacterized protein LOC107273069</fullName>
    </submittedName>
</protein>
<accession>A0AAJ7FSR4</accession>
<sequence length="99" mass="11389">MESSFCGCDQGSLAGYHFDIKHLRKVGQDFCQALSMMEDGVEEWSIDKLPVNELRNYFMHDSRLGVELCCPLKCILQKSKRSSKCIQDKHEKHHFVGLP</sequence>
<name>A0AAJ7FSR4_CEPCN</name>
<gene>
    <name evidence="2" type="primary">LOC107273069</name>
</gene>
<dbReference type="AlphaFoldDB" id="A0AAJ7FSR4"/>
<reference evidence="2" key="1">
    <citation type="submission" date="2025-08" db="UniProtKB">
        <authorList>
            <consortium name="RefSeq"/>
        </authorList>
    </citation>
    <scope>IDENTIFICATION</scope>
</reference>
<keyword evidence="1" id="KW-1185">Reference proteome</keyword>
<dbReference type="RefSeq" id="XP_015606355.1">
    <property type="nucleotide sequence ID" value="XM_015750869.1"/>
</dbReference>
<dbReference type="Proteomes" id="UP000694920">
    <property type="component" value="Unplaced"/>
</dbReference>